<dbReference type="HOGENOM" id="CLU_1662576_0_0_1"/>
<evidence type="ECO:0000313" key="2">
    <source>
        <dbReference type="EMBL" id="EFX77202.1"/>
    </source>
</evidence>
<keyword evidence="3" id="KW-1185">Reference proteome</keyword>
<dbReference type="InParanoid" id="E9GTJ9"/>
<feature type="region of interest" description="Disordered" evidence="1">
    <location>
        <begin position="108"/>
        <end position="129"/>
    </location>
</feature>
<evidence type="ECO:0000313" key="3">
    <source>
        <dbReference type="Proteomes" id="UP000000305"/>
    </source>
</evidence>
<reference evidence="2 3" key="1">
    <citation type="journal article" date="2011" name="Science">
        <title>The ecoresponsive genome of Daphnia pulex.</title>
        <authorList>
            <person name="Colbourne J.K."/>
            <person name="Pfrender M.E."/>
            <person name="Gilbert D."/>
            <person name="Thomas W.K."/>
            <person name="Tucker A."/>
            <person name="Oakley T.H."/>
            <person name="Tokishita S."/>
            <person name="Aerts A."/>
            <person name="Arnold G.J."/>
            <person name="Basu M.K."/>
            <person name="Bauer D.J."/>
            <person name="Caceres C.E."/>
            <person name="Carmel L."/>
            <person name="Casola C."/>
            <person name="Choi J.H."/>
            <person name="Detter J.C."/>
            <person name="Dong Q."/>
            <person name="Dusheyko S."/>
            <person name="Eads B.D."/>
            <person name="Frohlich T."/>
            <person name="Geiler-Samerotte K.A."/>
            <person name="Gerlach D."/>
            <person name="Hatcher P."/>
            <person name="Jogdeo S."/>
            <person name="Krijgsveld J."/>
            <person name="Kriventseva E.V."/>
            <person name="Kultz D."/>
            <person name="Laforsch C."/>
            <person name="Lindquist E."/>
            <person name="Lopez J."/>
            <person name="Manak J.R."/>
            <person name="Muller J."/>
            <person name="Pangilinan J."/>
            <person name="Patwardhan R.P."/>
            <person name="Pitluck S."/>
            <person name="Pritham E.J."/>
            <person name="Rechtsteiner A."/>
            <person name="Rho M."/>
            <person name="Rogozin I.B."/>
            <person name="Sakarya O."/>
            <person name="Salamov A."/>
            <person name="Schaack S."/>
            <person name="Shapiro H."/>
            <person name="Shiga Y."/>
            <person name="Skalitzky C."/>
            <person name="Smith Z."/>
            <person name="Souvorov A."/>
            <person name="Sung W."/>
            <person name="Tang Z."/>
            <person name="Tsuchiya D."/>
            <person name="Tu H."/>
            <person name="Vos H."/>
            <person name="Wang M."/>
            <person name="Wolf Y.I."/>
            <person name="Yamagata H."/>
            <person name="Yamada T."/>
            <person name="Ye Y."/>
            <person name="Shaw J.R."/>
            <person name="Andrews J."/>
            <person name="Crease T.J."/>
            <person name="Tang H."/>
            <person name="Lucas S.M."/>
            <person name="Robertson H.M."/>
            <person name="Bork P."/>
            <person name="Koonin E.V."/>
            <person name="Zdobnov E.M."/>
            <person name="Grigoriev I.V."/>
            <person name="Lynch M."/>
            <person name="Boore J.L."/>
        </authorList>
    </citation>
    <scope>NUCLEOTIDE SEQUENCE [LARGE SCALE GENOMIC DNA]</scope>
</reference>
<protein>
    <submittedName>
        <fullName evidence="2">Uncharacterized protein</fullName>
    </submittedName>
</protein>
<dbReference type="EMBL" id="GL732564">
    <property type="protein sequence ID" value="EFX77202.1"/>
    <property type="molecule type" value="Genomic_DNA"/>
</dbReference>
<dbReference type="KEGG" id="dpx:DAPPUDRAFT_106329"/>
<name>E9GTJ9_DAPPU</name>
<accession>E9GTJ9</accession>
<sequence length="159" mass="18010">MKAALLVIVKCLLRKAIPLLRGIKEQRRDVYRGATALDASKRRVIIWTGSSSGERRRDRDRDGKSPSAQSLFDRFQRRRTSVYSIHFSAVCMYRLPLRIADIQDSSRAGRERVGSVRPQRRRANVSSSLGNAANSGVSCSLGRFAHQHDRTVARENRTE</sequence>
<dbReference type="AlphaFoldDB" id="E9GTJ9"/>
<proteinExistence type="predicted"/>
<organism evidence="2 3">
    <name type="scientific">Daphnia pulex</name>
    <name type="common">Water flea</name>
    <dbReference type="NCBI Taxonomy" id="6669"/>
    <lineage>
        <taxon>Eukaryota</taxon>
        <taxon>Metazoa</taxon>
        <taxon>Ecdysozoa</taxon>
        <taxon>Arthropoda</taxon>
        <taxon>Crustacea</taxon>
        <taxon>Branchiopoda</taxon>
        <taxon>Diplostraca</taxon>
        <taxon>Cladocera</taxon>
        <taxon>Anomopoda</taxon>
        <taxon>Daphniidae</taxon>
        <taxon>Daphnia</taxon>
    </lineage>
</organism>
<dbReference type="Proteomes" id="UP000000305">
    <property type="component" value="Unassembled WGS sequence"/>
</dbReference>
<evidence type="ECO:0000256" key="1">
    <source>
        <dbReference type="SAM" id="MobiDB-lite"/>
    </source>
</evidence>
<gene>
    <name evidence="2" type="ORF">DAPPUDRAFT_106329</name>
</gene>